<evidence type="ECO:0000313" key="1">
    <source>
        <dbReference type="EMBL" id="SMF96151.1"/>
    </source>
</evidence>
<dbReference type="STRING" id="1760988.SAMN02949497_3536"/>
<dbReference type="EMBL" id="FXAM01000001">
    <property type="protein sequence ID" value="SMF96151.1"/>
    <property type="molecule type" value="Genomic_DNA"/>
</dbReference>
<proteinExistence type="predicted"/>
<accession>A0A1Y6D0N0</accession>
<name>A0A1Y6D0N0_9GAMM</name>
<dbReference type="OrthoDB" id="5758988at2"/>
<dbReference type="AlphaFoldDB" id="A0A1Y6D0N0"/>
<organism evidence="1 2">
    <name type="scientific">Methylomagnum ishizawai</name>
    <dbReference type="NCBI Taxonomy" id="1760988"/>
    <lineage>
        <taxon>Bacteria</taxon>
        <taxon>Pseudomonadati</taxon>
        <taxon>Pseudomonadota</taxon>
        <taxon>Gammaproteobacteria</taxon>
        <taxon>Methylococcales</taxon>
        <taxon>Methylococcaceae</taxon>
        <taxon>Methylomagnum</taxon>
    </lineage>
</organism>
<evidence type="ECO:0000313" key="2">
    <source>
        <dbReference type="Proteomes" id="UP000192923"/>
    </source>
</evidence>
<dbReference type="RefSeq" id="WP_125469005.1">
    <property type="nucleotide sequence ID" value="NZ_FXAM01000001.1"/>
</dbReference>
<keyword evidence="2" id="KW-1185">Reference proteome</keyword>
<protein>
    <submittedName>
        <fullName evidence="1">Uncharacterized protein</fullName>
    </submittedName>
</protein>
<dbReference type="Proteomes" id="UP000192923">
    <property type="component" value="Unassembled WGS sequence"/>
</dbReference>
<sequence length="341" mass="38670">MSNGAFAKRADAFNSYLWTCAKQHEQDSMLFNGGLIGRNFLLDEGVPQKRVESYDALATASFKEWQAHHDAYLARKVYPLPPDEERPKVLDLNEEDLCPETFRIPARSPYLRSNPKLHLLRLVEMGFLRTILKLPISQLLDEARAALGQPQSSPSYQRFDRTLGLWQKSLALRPVYATYWEDMSDLFSADSTLDQSDWADQMRDRLGLAHLDPGERGGPIDVLIFRYAIEELPPIRQWHNCAPLMPPTVLDGAFSTAFCPAPASRETGHVVHLEGDDALLRREVMHPAMDYHAKHLWRIGQVRKPVRLEDLPSARAIHLAGIRSKCKCPDYAETTDGDLLA</sequence>
<gene>
    <name evidence="1" type="ORF">SAMN02949497_3536</name>
</gene>
<reference evidence="1 2" key="1">
    <citation type="submission" date="2016-12" db="EMBL/GenBank/DDBJ databases">
        <authorList>
            <person name="Song W.-J."/>
            <person name="Kurnit D.M."/>
        </authorList>
    </citation>
    <scope>NUCLEOTIDE SEQUENCE [LARGE SCALE GENOMIC DNA]</scope>
    <source>
        <strain evidence="1 2">175</strain>
    </source>
</reference>